<dbReference type="InterPro" id="IPR003439">
    <property type="entry name" value="ABC_transporter-like_ATP-bd"/>
</dbReference>
<dbReference type="CDD" id="cd07346">
    <property type="entry name" value="ABC_6TM_exporters"/>
    <property type="match status" value="1"/>
</dbReference>
<dbReference type="RefSeq" id="WP_271011566.1">
    <property type="nucleotide sequence ID" value="NZ_JAQIFT010000028.1"/>
</dbReference>
<name>A0AA42DLH1_9FIRM</name>
<dbReference type="InterPro" id="IPR017871">
    <property type="entry name" value="ABC_transporter-like_CS"/>
</dbReference>
<dbReference type="InterPro" id="IPR011527">
    <property type="entry name" value="ABC1_TM_dom"/>
</dbReference>
<dbReference type="Pfam" id="PF00005">
    <property type="entry name" value="ABC_tran"/>
    <property type="match status" value="1"/>
</dbReference>
<evidence type="ECO:0000256" key="4">
    <source>
        <dbReference type="ARBA" id="ARBA00022840"/>
    </source>
</evidence>
<dbReference type="GO" id="GO:0034040">
    <property type="term" value="F:ATPase-coupled lipid transmembrane transporter activity"/>
    <property type="evidence" value="ECO:0007669"/>
    <property type="project" value="TreeGrafter"/>
</dbReference>
<dbReference type="InterPro" id="IPR039421">
    <property type="entry name" value="Type_1_exporter"/>
</dbReference>
<organism evidence="10 11">
    <name type="scientific">Holtiella tumoricola</name>
    <dbReference type="NCBI Taxonomy" id="3018743"/>
    <lineage>
        <taxon>Bacteria</taxon>
        <taxon>Bacillati</taxon>
        <taxon>Bacillota</taxon>
        <taxon>Clostridia</taxon>
        <taxon>Lachnospirales</taxon>
        <taxon>Cellulosilyticaceae</taxon>
        <taxon>Holtiella</taxon>
    </lineage>
</organism>
<protein>
    <submittedName>
        <fullName evidence="10">ABC transporter ATP-binding protein</fullName>
    </submittedName>
</protein>
<reference evidence="10" key="1">
    <citation type="journal article" date="2023" name="Int. J. Syst. Evol. Microbiol.">
        <title>&lt;i&gt;Holtiella tumoricola&lt;/i&gt; gen. nov. sp. nov., isolated from a human clinical sample.</title>
        <authorList>
            <person name="Allen-Vercoe E."/>
            <person name="Daigneault M.C."/>
            <person name="Vancuren S.J."/>
            <person name="Cochrane K."/>
            <person name="O'Neal L.L."/>
            <person name="Sankaranarayanan K."/>
            <person name="Lawson P.A."/>
        </authorList>
    </citation>
    <scope>NUCLEOTIDE SEQUENCE</scope>
    <source>
        <strain evidence="10">CC70A</strain>
    </source>
</reference>
<dbReference type="SMART" id="SM00382">
    <property type="entry name" value="AAA"/>
    <property type="match status" value="1"/>
</dbReference>
<dbReference type="Pfam" id="PF00664">
    <property type="entry name" value="ABC_membrane"/>
    <property type="match status" value="1"/>
</dbReference>
<sequence>MKDLLMKRKGQFIIYIIACFMPVIDSLIRMGLFSMIFGVIEKRDIEYFKILVILSIFAALLTGGFHIASRLMRIGFMKNILLDVRKQAFDKIIHISYKDFSKQSKEVYMSHLINDINTFENNFFLNLLNVIYMGGLYIVCLIILYVIDYKLAIAMTLVSIGLFLFASLFSKKTESLQEEVSNQNEQLTVEVANTFNGLEILKLNNIEDKFLDKSLNAINRVEKRKVAFNIFSEQQRSLMMFSSYIVLFGVVIYVAASMNSSNFTTAMFSVQLCSNLVFPLVEILPRMNVIKSSRRIYEKITKQETNHEEEEQGKVPFEFKESIEVQGLNFGYEDKILLKDAHFKLEKGKKYLIKGVSGSGKSTLMKLLSMIYDEYEGKILVDGTDYKTIQEKDFNNQVAFIYQDVFLFEDTMRNNISLYKDISDEIIQVACKKAGLQELIEEKEEGLGTVLSENGKNLSGGQRQRISIARALAKNAEILFVDEGTSALNEDIGKKIEQELLNLECTVVAISHRYYEGVTDQYDYVLELKNGHVETYQAREYFGEVVIC</sequence>
<feature type="transmembrane region" description="Helical" evidence="7">
    <location>
        <begin position="12"/>
        <end position="40"/>
    </location>
</feature>
<dbReference type="PROSITE" id="PS50893">
    <property type="entry name" value="ABC_TRANSPORTER_2"/>
    <property type="match status" value="1"/>
</dbReference>
<dbReference type="Gene3D" id="1.20.1560.10">
    <property type="entry name" value="ABC transporter type 1, transmembrane domain"/>
    <property type="match status" value="1"/>
</dbReference>
<keyword evidence="5 7" id="KW-1133">Transmembrane helix</keyword>
<dbReference type="SUPFAM" id="SSF52540">
    <property type="entry name" value="P-loop containing nucleoside triphosphate hydrolases"/>
    <property type="match status" value="1"/>
</dbReference>
<dbReference type="GO" id="GO:0140359">
    <property type="term" value="F:ABC-type transporter activity"/>
    <property type="evidence" value="ECO:0007669"/>
    <property type="project" value="InterPro"/>
</dbReference>
<dbReference type="GO" id="GO:0016887">
    <property type="term" value="F:ATP hydrolysis activity"/>
    <property type="evidence" value="ECO:0007669"/>
    <property type="project" value="InterPro"/>
</dbReference>
<evidence type="ECO:0000256" key="1">
    <source>
        <dbReference type="ARBA" id="ARBA00004651"/>
    </source>
</evidence>
<comment type="caution">
    <text evidence="10">The sequence shown here is derived from an EMBL/GenBank/DDBJ whole genome shotgun (WGS) entry which is preliminary data.</text>
</comment>
<evidence type="ECO:0000256" key="3">
    <source>
        <dbReference type="ARBA" id="ARBA00022741"/>
    </source>
</evidence>
<evidence type="ECO:0000256" key="2">
    <source>
        <dbReference type="ARBA" id="ARBA00022692"/>
    </source>
</evidence>
<dbReference type="PROSITE" id="PS50929">
    <property type="entry name" value="ABC_TM1F"/>
    <property type="match status" value="1"/>
</dbReference>
<evidence type="ECO:0000256" key="6">
    <source>
        <dbReference type="ARBA" id="ARBA00023136"/>
    </source>
</evidence>
<dbReference type="AlphaFoldDB" id="A0AA42DLH1"/>
<feature type="transmembrane region" description="Helical" evidence="7">
    <location>
        <begin position="46"/>
        <end position="68"/>
    </location>
</feature>
<dbReference type="EMBL" id="JAQIFT010000028">
    <property type="protein sequence ID" value="MDA3731125.1"/>
    <property type="molecule type" value="Genomic_DNA"/>
</dbReference>
<evidence type="ECO:0000256" key="7">
    <source>
        <dbReference type="SAM" id="Phobius"/>
    </source>
</evidence>
<dbReference type="InterPro" id="IPR003593">
    <property type="entry name" value="AAA+_ATPase"/>
</dbReference>
<keyword evidence="4 10" id="KW-0067">ATP-binding</keyword>
<gene>
    <name evidence="10" type="ORF">PBV87_06440</name>
</gene>
<keyword evidence="3" id="KW-0547">Nucleotide-binding</keyword>
<dbReference type="GO" id="GO:0005886">
    <property type="term" value="C:plasma membrane"/>
    <property type="evidence" value="ECO:0007669"/>
    <property type="project" value="UniProtKB-SubCell"/>
</dbReference>
<accession>A0AA42DLH1</accession>
<evidence type="ECO:0000259" key="9">
    <source>
        <dbReference type="PROSITE" id="PS50929"/>
    </source>
</evidence>
<comment type="subcellular location">
    <subcellularLocation>
        <location evidence="1">Cell membrane</location>
        <topology evidence="1">Multi-pass membrane protein</topology>
    </subcellularLocation>
</comment>
<dbReference type="InterPro" id="IPR036640">
    <property type="entry name" value="ABC1_TM_sf"/>
</dbReference>
<dbReference type="InterPro" id="IPR027417">
    <property type="entry name" value="P-loop_NTPase"/>
</dbReference>
<dbReference type="Proteomes" id="UP001169242">
    <property type="component" value="Unassembled WGS sequence"/>
</dbReference>
<dbReference type="Gene3D" id="3.40.50.300">
    <property type="entry name" value="P-loop containing nucleotide triphosphate hydrolases"/>
    <property type="match status" value="1"/>
</dbReference>
<dbReference type="SUPFAM" id="SSF90123">
    <property type="entry name" value="ABC transporter transmembrane region"/>
    <property type="match status" value="1"/>
</dbReference>
<feature type="transmembrane region" description="Helical" evidence="7">
    <location>
        <begin position="238"/>
        <end position="256"/>
    </location>
</feature>
<keyword evidence="6 7" id="KW-0472">Membrane</keyword>
<evidence type="ECO:0000256" key="5">
    <source>
        <dbReference type="ARBA" id="ARBA00022989"/>
    </source>
</evidence>
<dbReference type="PANTHER" id="PTHR24221:SF654">
    <property type="entry name" value="ATP-BINDING CASSETTE SUB-FAMILY B MEMBER 6"/>
    <property type="match status" value="1"/>
</dbReference>
<dbReference type="PROSITE" id="PS00211">
    <property type="entry name" value="ABC_TRANSPORTER_1"/>
    <property type="match status" value="1"/>
</dbReference>
<evidence type="ECO:0000259" key="8">
    <source>
        <dbReference type="PROSITE" id="PS50893"/>
    </source>
</evidence>
<proteinExistence type="predicted"/>
<feature type="domain" description="ABC transmembrane type-1" evidence="9">
    <location>
        <begin position="12"/>
        <end position="292"/>
    </location>
</feature>
<keyword evidence="11" id="KW-1185">Reference proteome</keyword>
<dbReference type="PANTHER" id="PTHR24221">
    <property type="entry name" value="ATP-BINDING CASSETTE SUB-FAMILY B"/>
    <property type="match status" value="1"/>
</dbReference>
<evidence type="ECO:0000313" key="10">
    <source>
        <dbReference type="EMBL" id="MDA3731125.1"/>
    </source>
</evidence>
<evidence type="ECO:0000313" key="11">
    <source>
        <dbReference type="Proteomes" id="UP001169242"/>
    </source>
</evidence>
<feature type="transmembrane region" description="Helical" evidence="7">
    <location>
        <begin position="151"/>
        <end position="169"/>
    </location>
</feature>
<keyword evidence="2 7" id="KW-0812">Transmembrane</keyword>
<feature type="transmembrane region" description="Helical" evidence="7">
    <location>
        <begin position="123"/>
        <end position="145"/>
    </location>
</feature>
<dbReference type="GO" id="GO:0005524">
    <property type="term" value="F:ATP binding"/>
    <property type="evidence" value="ECO:0007669"/>
    <property type="project" value="UniProtKB-KW"/>
</dbReference>
<feature type="domain" description="ABC transporter" evidence="8">
    <location>
        <begin position="323"/>
        <end position="547"/>
    </location>
</feature>